<evidence type="ECO:0000256" key="9">
    <source>
        <dbReference type="SAM" id="Phobius"/>
    </source>
</evidence>
<keyword evidence="8" id="KW-0902">Two-component regulatory system</keyword>
<dbReference type="Pfam" id="PF02518">
    <property type="entry name" value="HATPase_c"/>
    <property type="match status" value="1"/>
</dbReference>
<evidence type="ECO:0000313" key="11">
    <source>
        <dbReference type="EMBL" id="OEK07231.1"/>
    </source>
</evidence>
<dbReference type="PROSITE" id="PS50109">
    <property type="entry name" value="HIS_KIN"/>
    <property type="match status" value="1"/>
</dbReference>
<dbReference type="PRINTS" id="PR00344">
    <property type="entry name" value="BCTRLSENSOR"/>
</dbReference>
<keyword evidence="6 11" id="KW-0418">Kinase</keyword>
<dbReference type="Proteomes" id="UP000095552">
    <property type="component" value="Unassembled WGS sequence"/>
</dbReference>
<dbReference type="STRING" id="1563681.BFP71_02715"/>
<dbReference type="InterPro" id="IPR036890">
    <property type="entry name" value="HATPase_C_sf"/>
</dbReference>
<keyword evidence="9" id="KW-0472">Membrane</keyword>
<comment type="caution">
    <text evidence="11">The sequence shown here is derived from an EMBL/GenBank/DDBJ whole genome shotgun (WGS) entry which is preliminary data.</text>
</comment>
<dbReference type="SUPFAM" id="SSF55874">
    <property type="entry name" value="ATPase domain of HSP90 chaperone/DNA topoisomerase II/histidine kinase"/>
    <property type="match status" value="1"/>
</dbReference>
<dbReference type="InterPro" id="IPR004358">
    <property type="entry name" value="Sig_transdc_His_kin-like_C"/>
</dbReference>
<evidence type="ECO:0000256" key="8">
    <source>
        <dbReference type="ARBA" id="ARBA00023012"/>
    </source>
</evidence>
<evidence type="ECO:0000256" key="5">
    <source>
        <dbReference type="ARBA" id="ARBA00022741"/>
    </source>
</evidence>
<dbReference type="RefSeq" id="WP_069834542.1">
    <property type="nucleotide sequence ID" value="NZ_MDGQ01000003.1"/>
</dbReference>
<evidence type="ECO:0000259" key="10">
    <source>
        <dbReference type="PROSITE" id="PS50109"/>
    </source>
</evidence>
<feature type="transmembrane region" description="Helical" evidence="9">
    <location>
        <begin position="20"/>
        <end position="38"/>
    </location>
</feature>
<proteinExistence type="predicted"/>
<dbReference type="InterPro" id="IPR005467">
    <property type="entry name" value="His_kinase_dom"/>
</dbReference>
<comment type="catalytic activity">
    <reaction evidence="1">
        <text>ATP + protein L-histidine = ADP + protein N-phospho-L-histidine.</text>
        <dbReference type="EC" id="2.7.13.3"/>
    </reaction>
</comment>
<evidence type="ECO:0000256" key="3">
    <source>
        <dbReference type="ARBA" id="ARBA00022553"/>
    </source>
</evidence>
<name>A0A1E5T775_9BACT</name>
<evidence type="ECO:0000256" key="4">
    <source>
        <dbReference type="ARBA" id="ARBA00022679"/>
    </source>
</evidence>
<sequence>MKNPFKGSFNIDFYTNQSTIKWIVLVVAVIIGVGSIIYTNSLVAKLKKGEEDKIRLWAKAVEFSSSPDADPSALTFISLNLITPDNTLPVIVIDSATQAINQVMNVSENLTVQQRVLEKMKKENKPFKILIRNGEGGTISDVQFVYYRNSYLLRQLGTYPYVQLSVIAIFAFIAYLAFSYSRKSEQNRVWVGMAKETAHQLGTPLSSLIAWVEYMKGMAELEGRDDIIVELEKDIKRLEMITERFSNIGSVPVLKSQNVFSVIDSSLNYLKPRVSSKVNFKINTEDQELTAKLNKPLFEWVLENIVKNGVDAMSGIGNLNVTIGELSESEIFIDIADDGKGIVKGGTKDVFKPGFTTKKRGWGLGLTLVKRIIENYHEGRIFVKSSQADVGTVFRIVLKG</sequence>
<keyword evidence="4" id="KW-0808">Transferase</keyword>
<dbReference type="EC" id="2.7.13.3" evidence="2"/>
<evidence type="ECO:0000256" key="2">
    <source>
        <dbReference type="ARBA" id="ARBA00012438"/>
    </source>
</evidence>
<evidence type="ECO:0000256" key="6">
    <source>
        <dbReference type="ARBA" id="ARBA00022777"/>
    </source>
</evidence>
<keyword evidence="12" id="KW-1185">Reference proteome</keyword>
<keyword evidence="3" id="KW-0597">Phosphoprotein</keyword>
<organism evidence="11 12">
    <name type="scientific">Roseivirga misakiensis</name>
    <dbReference type="NCBI Taxonomy" id="1563681"/>
    <lineage>
        <taxon>Bacteria</taxon>
        <taxon>Pseudomonadati</taxon>
        <taxon>Bacteroidota</taxon>
        <taxon>Cytophagia</taxon>
        <taxon>Cytophagales</taxon>
        <taxon>Roseivirgaceae</taxon>
        <taxon>Roseivirga</taxon>
    </lineage>
</organism>
<feature type="domain" description="Histidine kinase" evidence="10">
    <location>
        <begin position="196"/>
        <end position="400"/>
    </location>
</feature>
<protein>
    <recommendedName>
        <fullName evidence="2">histidine kinase</fullName>
        <ecNumber evidence="2">2.7.13.3</ecNumber>
    </recommendedName>
</protein>
<dbReference type="GO" id="GO:0005524">
    <property type="term" value="F:ATP binding"/>
    <property type="evidence" value="ECO:0007669"/>
    <property type="project" value="UniProtKB-KW"/>
</dbReference>
<keyword evidence="9" id="KW-0812">Transmembrane</keyword>
<keyword evidence="9" id="KW-1133">Transmembrane helix</keyword>
<dbReference type="OrthoDB" id="1931120at2"/>
<dbReference type="PANTHER" id="PTHR43065:SF10">
    <property type="entry name" value="PEROXIDE STRESS-ACTIVATED HISTIDINE KINASE MAK3"/>
    <property type="match status" value="1"/>
</dbReference>
<dbReference type="EMBL" id="MDGQ01000003">
    <property type="protein sequence ID" value="OEK07231.1"/>
    <property type="molecule type" value="Genomic_DNA"/>
</dbReference>
<evidence type="ECO:0000256" key="1">
    <source>
        <dbReference type="ARBA" id="ARBA00000085"/>
    </source>
</evidence>
<evidence type="ECO:0000256" key="7">
    <source>
        <dbReference type="ARBA" id="ARBA00022840"/>
    </source>
</evidence>
<dbReference type="PANTHER" id="PTHR43065">
    <property type="entry name" value="SENSOR HISTIDINE KINASE"/>
    <property type="match status" value="1"/>
</dbReference>
<dbReference type="GO" id="GO:0004673">
    <property type="term" value="F:protein histidine kinase activity"/>
    <property type="evidence" value="ECO:0007669"/>
    <property type="project" value="UniProtKB-EC"/>
</dbReference>
<dbReference type="SMART" id="SM00387">
    <property type="entry name" value="HATPase_c"/>
    <property type="match status" value="1"/>
</dbReference>
<evidence type="ECO:0000313" key="12">
    <source>
        <dbReference type="Proteomes" id="UP000095552"/>
    </source>
</evidence>
<gene>
    <name evidence="11" type="ORF">BFP71_02715</name>
</gene>
<reference evidence="11 12" key="1">
    <citation type="submission" date="2016-08" db="EMBL/GenBank/DDBJ databases">
        <title>Draft genome of Fabibacter sp. strain SK-8.</title>
        <authorList>
            <person name="Wong S.-K."/>
            <person name="Hamasaki K."/>
            <person name="Yoshizawa S."/>
        </authorList>
    </citation>
    <scope>NUCLEOTIDE SEQUENCE [LARGE SCALE GENOMIC DNA]</scope>
    <source>
        <strain evidence="11 12">SK-8</strain>
    </source>
</reference>
<dbReference type="AlphaFoldDB" id="A0A1E5T775"/>
<keyword evidence="7" id="KW-0067">ATP-binding</keyword>
<dbReference type="Gene3D" id="3.30.565.10">
    <property type="entry name" value="Histidine kinase-like ATPase, C-terminal domain"/>
    <property type="match status" value="1"/>
</dbReference>
<feature type="transmembrane region" description="Helical" evidence="9">
    <location>
        <begin position="159"/>
        <end position="178"/>
    </location>
</feature>
<accession>A0A1E5T775</accession>
<dbReference type="InterPro" id="IPR003594">
    <property type="entry name" value="HATPase_dom"/>
</dbReference>
<dbReference type="GO" id="GO:0000160">
    <property type="term" value="P:phosphorelay signal transduction system"/>
    <property type="evidence" value="ECO:0007669"/>
    <property type="project" value="UniProtKB-KW"/>
</dbReference>
<keyword evidence="5" id="KW-0547">Nucleotide-binding</keyword>